<sequence length="406" mass="46694">MARPLTKDTHLIFENNNEKLVEELPIENPVLTSTRSCQKQLSDLVTLNVDAVRLAAVYIHNKMLAETYIPSTWRSQPLHLNPPMPYQPEHSGTRQTLDWIFLVSSLNFSFWSEYEDGQRFGVEWKRSWESNDRHVWTGYWSLLAAINRALDNKIPITDPSFYASSIRCPDELIAQIFMPHKDSKEQIPLLVDRIRIMREVGQTLCANFEGSYQGLLRRFHEIYAGQGTALQLVEMVVEFFPSFRDQTRLESQTIFFWKRAQILVAETWAAFYPDPGLTTKHPFFPHGVHDLTMFADYRVPQILHHLQVITYSPAVVAALEAGKLLPSGSREEIAIRSASILAVDAIRNEVVRLSLGGDRDVEALNSVMIDFWLWEMAKRIECGSENITDVSTTTILSPHRTRSIWY</sequence>
<dbReference type="EMBL" id="KV428004">
    <property type="protein sequence ID" value="KZT44438.1"/>
    <property type="molecule type" value="Genomic_DNA"/>
</dbReference>
<dbReference type="Pfam" id="PF10343">
    <property type="entry name" value="Q_salvage"/>
    <property type="match status" value="1"/>
</dbReference>
<evidence type="ECO:0000256" key="3">
    <source>
        <dbReference type="ARBA" id="ARBA00035306"/>
    </source>
</evidence>
<dbReference type="PANTHER" id="PTHR21314:SF0">
    <property type="entry name" value="QUEUOSINE 5'-PHOSPHATE N-GLYCOSYLASE_HYDROLASE"/>
    <property type="match status" value="1"/>
</dbReference>
<dbReference type="Proteomes" id="UP000076798">
    <property type="component" value="Unassembled WGS sequence"/>
</dbReference>
<evidence type="ECO:0000313" key="7">
    <source>
        <dbReference type="EMBL" id="KZT44438.1"/>
    </source>
</evidence>
<evidence type="ECO:0000256" key="6">
    <source>
        <dbReference type="RuleBase" id="RU365002"/>
    </source>
</evidence>
<evidence type="ECO:0000256" key="2">
    <source>
        <dbReference type="ARBA" id="ARBA00035119"/>
    </source>
</evidence>
<protein>
    <recommendedName>
        <fullName evidence="3 6">Queuosine 5'-phosphate N-glycosylase/hydrolase</fullName>
        <ecNumber evidence="6">3.2.2.-</ecNumber>
    </recommendedName>
    <alternativeName>
        <fullName evidence="4 6">Queuosine-nucleotide N-glycosylase/hydrolase</fullName>
    </alternativeName>
</protein>
<reference evidence="7 8" key="1">
    <citation type="journal article" date="2016" name="Mol. Biol. Evol.">
        <title>Comparative Genomics of Early-Diverging Mushroom-Forming Fungi Provides Insights into the Origins of Lignocellulose Decay Capabilities.</title>
        <authorList>
            <person name="Nagy L.G."/>
            <person name="Riley R."/>
            <person name="Tritt A."/>
            <person name="Adam C."/>
            <person name="Daum C."/>
            <person name="Floudas D."/>
            <person name="Sun H."/>
            <person name="Yadav J.S."/>
            <person name="Pangilinan J."/>
            <person name="Larsson K.H."/>
            <person name="Matsuura K."/>
            <person name="Barry K."/>
            <person name="Labutti K."/>
            <person name="Kuo R."/>
            <person name="Ohm R.A."/>
            <person name="Bhattacharya S.S."/>
            <person name="Shirouzu T."/>
            <person name="Yoshinaga Y."/>
            <person name="Martin F.M."/>
            <person name="Grigoriev I.V."/>
            <person name="Hibbett D.S."/>
        </authorList>
    </citation>
    <scope>NUCLEOTIDE SEQUENCE [LARGE SCALE GENOMIC DNA]</scope>
    <source>
        <strain evidence="7 8">HHB10207 ss-3</strain>
    </source>
</reference>
<dbReference type="OrthoDB" id="416777at2759"/>
<evidence type="ECO:0000313" key="8">
    <source>
        <dbReference type="Proteomes" id="UP000076798"/>
    </source>
</evidence>
<gene>
    <name evidence="7" type="ORF">SISSUDRAFT_1038952</name>
</gene>
<dbReference type="PANTHER" id="PTHR21314">
    <property type="entry name" value="QUEUOSINE 5'-PHOSPHATE N-GLYCOSYLASE_HYDROLASE-RELATED"/>
    <property type="match status" value="1"/>
</dbReference>
<keyword evidence="8" id="KW-1185">Reference proteome</keyword>
<comment type="function">
    <text evidence="6">Catalyzes the hydrolysis of queuosine 5'-phosphate, releasing the nucleobase queuine (q). Is required for salvage of queuine from exogenous queuosine (Q) that is imported and then converted to queuosine 5'-phosphate intracellularly.</text>
</comment>
<dbReference type="GO" id="GO:0016787">
    <property type="term" value="F:hydrolase activity"/>
    <property type="evidence" value="ECO:0007669"/>
    <property type="project" value="UniProtKB-KW"/>
</dbReference>
<comment type="catalytic activity">
    <reaction evidence="5 6">
        <text>queuosine 5'-phosphate + H2O = queuine + D-ribose 5-phosphate</text>
        <dbReference type="Rhea" id="RHEA:75387"/>
        <dbReference type="ChEBI" id="CHEBI:15377"/>
        <dbReference type="ChEBI" id="CHEBI:17433"/>
        <dbReference type="ChEBI" id="CHEBI:78346"/>
        <dbReference type="ChEBI" id="CHEBI:194371"/>
    </reaction>
    <physiologicalReaction direction="left-to-right" evidence="5 6">
        <dbReference type="Rhea" id="RHEA:75388"/>
    </physiologicalReaction>
</comment>
<dbReference type="InterPro" id="IPR019438">
    <property type="entry name" value="Q_salvage"/>
</dbReference>
<evidence type="ECO:0000256" key="4">
    <source>
        <dbReference type="ARBA" id="ARBA00035393"/>
    </source>
</evidence>
<organism evidence="7 8">
    <name type="scientific">Sistotremastrum suecicum HHB10207 ss-3</name>
    <dbReference type="NCBI Taxonomy" id="1314776"/>
    <lineage>
        <taxon>Eukaryota</taxon>
        <taxon>Fungi</taxon>
        <taxon>Dikarya</taxon>
        <taxon>Basidiomycota</taxon>
        <taxon>Agaricomycotina</taxon>
        <taxon>Agaricomycetes</taxon>
        <taxon>Sistotremastrales</taxon>
        <taxon>Sistotremastraceae</taxon>
        <taxon>Sistotremastrum</taxon>
    </lineage>
</organism>
<proteinExistence type="inferred from homology"/>
<dbReference type="AlphaFoldDB" id="A0A166J751"/>
<accession>A0A166J751</accession>
<evidence type="ECO:0000256" key="5">
    <source>
        <dbReference type="ARBA" id="ARBA00048204"/>
    </source>
</evidence>
<dbReference type="EC" id="3.2.2.-" evidence="6"/>
<dbReference type="STRING" id="1314776.A0A166J751"/>
<comment type="similarity">
    <text evidence="2 6">Belongs to the QNG1 protein family.</text>
</comment>
<name>A0A166J751_9AGAM</name>
<evidence type="ECO:0000256" key="1">
    <source>
        <dbReference type="ARBA" id="ARBA00022801"/>
    </source>
</evidence>
<dbReference type="GO" id="GO:0006400">
    <property type="term" value="P:tRNA modification"/>
    <property type="evidence" value="ECO:0007669"/>
    <property type="project" value="TreeGrafter"/>
</dbReference>
<keyword evidence="1 6" id="KW-0378">Hydrolase</keyword>